<evidence type="ECO:0000259" key="1">
    <source>
        <dbReference type="SMART" id="SM00587"/>
    </source>
</evidence>
<reference evidence="2" key="1">
    <citation type="submission" date="2021-12" db="EMBL/GenBank/DDBJ databases">
        <authorList>
            <person name="King R."/>
        </authorList>
    </citation>
    <scope>NUCLEOTIDE SEQUENCE</scope>
</reference>
<keyword evidence="3" id="KW-1185">Reference proteome</keyword>
<organism evidence="2 3">
    <name type="scientific">Chilo suppressalis</name>
    <name type="common">Asiatic rice borer moth</name>
    <dbReference type="NCBI Taxonomy" id="168631"/>
    <lineage>
        <taxon>Eukaryota</taxon>
        <taxon>Metazoa</taxon>
        <taxon>Ecdysozoa</taxon>
        <taxon>Arthropoda</taxon>
        <taxon>Hexapoda</taxon>
        <taxon>Insecta</taxon>
        <taxon>Pterygota</taxon>
        <taxon>Neoptera</taxon>
        <taxon>Endopterygota</taxon>
        <taxon>Lepidoptera</taxon>
        <taxon>Glossata</taxon>
        <taxon>Ditrysia</taxon>
        <taxon>Pyraloidea</taxon>
        <taxon>Crambidae</taxon>
        <taxon>Crambinae</taxon>
        <taxon>Chilo</taxon>
    </lineage>
</organism>
<gene>
    <name evidence="2" type="ORF">CHILSU_LOCUS1449</name>
</gene>
<dbReference type="EMBL" id="OU963904">
    <property type="protein sequence ID" value="CAH0398330.1"/>
    <property type="molecule type" value="Genomic_DNA"/>
</dbReference>
<dbReference type="SUPFAM" id="SSF56112">
    <property type="entry name" value="Protein kinase-like (PK-like)"/>
    <property type="match status" value="1"/>
</dbReference>
<dbReference type="Gene3D" id="3.90.1200.10">
    <property type="match status" value="1"/>
</dbReference>
<dbReference type="InterPro" id="IPR004119">
    <property type="entry name" value="EcKL"/>
</dbReference>
<proteinExistence type="predicted"/>
<accession>A0ABN8AV84</accession>
<dbReference type="InterPro" id="IPR011009">
    <property type="entry name" value="Kinase-like_dom_sf"/>
</dbReference>
<dbReference type="Pfam" id="PF02958">
    <property type="entry name" value="EcKL"/>
    <property type="match status" value="1"/>
</dbReference>
<protein>
    <recommendedName>
        <fullName evidence="1">CHK kinase-like domain-containing protein</fullName>
    </recommendedName>
</protein>
<dbReference type="InterPro" id="IPR015897">
    <property type="entry name" value="CHK_kinase-like"/>
</dbReference>
<dbReference type="PANTHER" id="PTHR11012">
    <property type="entry name" value="PROTEIN KINASE-LIKE DOMAIN-CONTAINING"/>
    <property type="match status" value="1"/>
</dbReference>
<sequence length="412" mass="48300">MPHRKISRASPELINIIHKVSATCNITNFEHVIHFGSDDVDSNTDGYYKVSLKGYRDGQRVRWNYIIKWHCDPKRRSLFREAYKREVLFFNKIVPSYLEIQRSFRLIEGLKIKFPNCYYASAEWNEEVLVFASPYAQGFRLHDRLATLGLDHVSLVMKNLAKLHALSFVFEKYQPVEFEEIRKACSNDLQYSDVKLIPKSMITYYDASVNVVKDEKAKKLLKHYASYILQILNKSAMPIRRKHLVICHGDCWNNNVMYKFQKENPVDIMFIDNQLTRYASPVTDLSYYLYMSTDQQFLSAHYDRMVNLYYNNLSAILRQFNLEPNDFYPEHVFLQDLKDYSVLGLIEALVSMKIITALPEEAIKMAGLKYGDDYSEDGTYCNEDQTCNSYVERVNGVVNDFFNRKYSLDALI</sequence>
<dbReference type="SMART" id="SM00587">
    <property type="entry name" value="CHK"/>
    <property type="match status" value="1"/>
</dbReference>
<evidence type="ECO:0000313" key="2">
    <source>
        <dbReference type="EMBL" id="CAH0398330.1"/>
    </source>
</evidence>
<feature type="domain" description="CHK kinase-like" evidence="1">
    <location>
        <begin position="129"/>
        <end position="319"/>
    </location>
</feature>
<dbReference type="Proteomes" id="UP001153292">
    <property type="component" value="Chromosome 11"/>
</dbReference>
<dbReference type="PANTHER" id="PTHR11012:SF30">
    <property type="entry name" value="PROTEIN KINASE-LIKE DOMAIN-CONTAINING"/>
    <property type="match status" value="1"/>
</dbReference>
<name>A0ABN8AV84_CHISP</name>
<evidence type="ECO:0000313" key="3">
    <source>
        <dbReference type="Proteomes" id="UP001153292"/>
    </source>
</evidence>